<evidence type="ECO:0000313" key="1">
    <source>
        <dbReference type="EMBL" id="KAK9526989.1"/>
    </source>
</evidence>
<gene>
    <name evidence="1" type="ORF">VZT92_015655</name>
</gene>
<protein>
    <submittedName>
        <fullName evidence="1">Uncharacterized protein</fullName>
    </submittedName>
</protein>
<comment type="caution">
    <text evidence="1">The sequence shown here is derived from an EMBL/GenBank/DDBJ whole genome shotgun (WGS) entry which is preliminary data.</text>
</comment>
<name>A0AAW1F062_ZOAVI</name>
<evidence type="ECO:0000313" key="2">
    <source>
        <dbReference type="Proteomes" id="UP001488805"/>
    </source>
</evidence>
<dbReference type="Proteomes" id="UP001488805">
    <property type="component" value="Unassembled WGS sequence"/>
</dbReference>
<reference evidence="1 2" key="1">
    <citation type="journal article" date="2024" name="Genome Biol. Evol.">
        <title>Chromosome-level genome assembly of the viviparous eelpout Zoarces viviparus.</title>
        <authorList>
            <person name="Fuhrmann N."/>
            <person name="Brasseur M.V."/>
            <person name="Bakowski C.E."/>
            <person name="Podsiadlowski L."/>
            <person name="Prost S."/>
            <person name="Krehenwinkel H."/>
            <person name="Mayer C."/>
        </authorList>
    </citation>
    <scope>NUCLEOTIDE SEQUENCE [LARGE SCALE GENOMIC DNA]</scope>
    <source>
        <strain evidence="1">NO-MEL_2022_Ind0_liver</strain>
    </source>
</reference>
<accession>A0AAW1F062</accession>
<organism evidence="1 2">
    <name type="scientific">Zoarces viviparus</name>
    <name type="common">Viviparous eelpout</name>
    <name type="synonym">Blennius viviparus</name>
    <dbReference type="NCBI Taxonomy" id="48416"/>
    <lineage>
        <taxon>Eukaryota</taxon>
        <taxon>Metazoa</taxon>
        <taxon>Chordata</taxon>
        <taxon>Craniata</taxon>
        <taxon>Vertebrata</taxon>
        <taxon>Euteleostomi</taxon>
        <taxon>Actinopterygii</taxon>
        <taxon>Neopterygii</taxon>
        <taxon>Teleostei</taxon>
        <taxon>Neoteleostei</taxon>
        <taxon>Acanthomorphata</taxon>
        <taxon>Eupercaria</taxon>
        <taxon>Perciformes</taxon>
        <taxon>Cottioidei</taxon>
        <taxon>Zoarcales</taxon>
        <taxon>Zoarcidae</taxon>
        <taxon>Zoarcinae</taxon>
        <taxon>Zoarces</taxon>
    </lineage>
</organism>
<dbReference type="EMBL" id="JBCEZU010000123">
    <property type="protein sequence ID" value="KAK9526989.1"/>
    <property type="molecule type" value="Genomic_DNA"/>
</dbReference>
<sequence length="66" mass="7283">MHLRFSSPLPALHTAATESRRRLAVCEAPVALRCGEGKGDMLFKCLPVSVCRDKPLRPPQTARIPE</sequence>
<dbReference type="AlphaFoldDB" id="A0AAW1F062"/>
<proteinExistence type="predicted"/>
<keyword evidence="2" id="KW-1185">Reference proteome</keyword>